<evidence type="ECO:0000256" key="2">
    <source>
        <dbReference type="ARBA" id="ARBA00022692"/>
    </source>
</evidence>
<accession>A0A7J6PJ87</accession>
<dbReference type="InterPro" id="IPR037185">
    <property type="entry name" value="EmrE-like"/>
</dbReference>
<evidence type="ECO:0000313" key="7">
    <source>
        <dbReference type="EMBL" id="KAF4696238.1"/>
    </source>
</evidence>
<evidence type="ECO:0000256" key="3">
    <source>
        <dbReference type="ARBA" id="ARBA00022989"/>
    </source>
</evidence>
<proteinExistence type="predicted"/>
<evidence type="ECO:0000256" key="4">
    <source>
        <dbReference type="ARBA" id="ARBA00023136"/>
    </source>
</evidence>
<feature type="domain" description="Ubiquitin-like" evidence="6">
    <location>
        <begin position="209"/>
        <end position="273"/>
    </location>
</feature>
<dbReference type="EMBL" id="JABANO010039065">
    <property type="protein sequence ID" value="KAF4696238.1"/>
    <property type="molecule type" value="Genomic_DNA"/>
</dbReference>
<dbReference type="PROSITE" id="PS50053">
    <property type="entry name" value="UBIQUITIN_2"/>
    <property type="match status" value="1"/>
</dbReference>
<evidence type="ECO:0000259" key="6">
    <source>
        <dbReference type="PROSITE" id="PS50053"/>
    </source>
</evidence>
<dbReference type="SUPFAM" id="SSF54236">
    <property type="entry name" value="Ubiquitin-like"/>
    <property type="match status" value="1"/>
</dbReference>
<feature type="region of interest" description="Disordered" evidence="5">
    <location>
        <begin position="1"/>
        <end position="23"/>
    </location>
</feature>
<reference evidence="7 8" key="1">
    <citation type="submission" date="2020-04" db="EMBL/GenBank/DDBJ databases">
        <title>Perkinsus olseni comparative genomics.</title>
        <authorList>
            <person name="Bogema D.R."/>
        </authorList>
    </citation>
    <scope>NUCLEOTIDE SEQUENCE [LARGE SCALE GENOMIC DNA]</scope>
    <source>
        <strain evidence="7 8">ATCC PRA-207</strain>
    </source>
</reference>
<dbReference type="Pfam" id="PF03151">
    <property type="entry name" value="TPT"/>
    <property type="match status" value="1"/>
</dbReference>
<dbReference type="AlphaFoldDB" id="A0A7J6PJ87"/>
<protein>
    <recommendedName>
        <fullName evidence="6">Ubiquitin-like domain-containing protein</fullName>
    </recommendedName>
</protein>
<name>A0A7J6PJ87_PEROL</name>
<dbReference type="InterPro" id="IPR000626">
    <property type="entry name" value="Ubiquitin-like_dom"/>
</dbReference>
<keyword evidence="2" id="KW-0812">Transmembrane</keyword>
<organism evidence="7 8">
    <name type="scientific">Perkinsus olseni</name>
    <name type="common">Perkinsus atlanticus</name>
    <dbReference type="NCBI Taxonomy" id="32597"/>
    <lineage>
        <taxon>Eukaryota</taxon>
        <taxon>Sar</taxon>
        <taxon>Alveolata</taxon>
        <taxon>Perkinsozoa</taxon>
        <taxon>Perkinsea</taxon>
        <taxon>Perkinsida</taxon>
        <taxon>Perkinsidae</taxon>
        <taxon>Perkinsus</taxon>
    </lineage>
</organism>
<keyword evidence="4" id="KW-0472">Membrane</keyword>
<evidence type="ECO:0000256" key="1">
    <source>
        <dbReference type="ARBA" id="ARBA00004141"/>
    </source>
</evidence>
<feature type="compositionally biased region" description="Polar residues" evidence="5">
    <location>
        <begin position="1"/>
        <end position="12"/>
    </location>
</feature>
<keyword evidence="8" id="KW-1185">Reference proteome</keyword>
<dbReference type="GO" id="GO:0016020">
    <property type="term" value="C:membrane"/>
    <property type="evidence" value="ECO:0007669"/>
    <property type="project" value="UniProtKB-SubCell"/>
</dbReference>
<dbReference type="InterPro" id="IPR004853">
    <property type="entry name" value="Sugar_P_trans_dom"/>
</dbReference>
<evidence type="ECO:0000313" key="8">
    <source>
        <dbReference type="Proteomes" id="UP000553632"/>
    </source>
</evidence>
<dbReference type="PANTHER" id="PTHR11132">
    <property type="entry name" value="SOLUTE CARRIER FAMILY 35"/>
    <property type="match status" value="1"/>
</dbReference>
<sequence length="285" mass="31154">MHNRTPQDQLRSFAQPDGSAGGPNTALLRTRPSILKCLAILFVASCLMEGWEPWDRMLFNEDTEVTLHFWVLLNCLNACLLNLSNFITASFVSPLTLQLLGNVKTVLGIFISALIFGNAVTPTQAVGCGAAVGGVYVYQRFGKSYESATQHYLEAKEFAYVRMASAAVHHLHMSTSPAKSGGVAFPSQYDSSGLSSWDKIESELRGAPLTLRCRMASDHVTEVQVSMGQDVAHAKALLAKLLDIPYSHLTLYYKGKLMFDPLSFNDFPHSDASAGMDIDVKIATE</sequence>
<dbReference type="InterPro" id="IPR029071">
    <property type="entry name" value="Ubiquitin-like_domsf"/>
</dbReference>
<dbReference type="InterPro" id="IPR050186">
    <property type="entry name" value="TPT_transporter"/>
</dbReference>
<keyword evidence="3" id="KW-1133">Transmembrane helix</keyword>
<dbReference type="SUPFAM" id="SSF103481">
    <property type="entry name" value="Multidrug resistance efflux transporter EmrE"/>
    <property type="match status" value="1"/>
</dbReference>
<evidence type="ECO:0000256" key="5">
    <source>
        <dbReference type="SAM" id="MobiDB-lite"/>
    </source>
</evidence>
<comment type="subcellular location">
    <subcellularLocation>
        <location evidence="1">Membrane</location>
        <topology evidence="1">Multi-pass membrane protein</topology>
    </subcellularLocation>
</comment>
<dbReference type="Proteomes" id="UP000553632">
    <property type="component" value="Unassembled WGS sequence"/>
</dbReference>
<gene>
    <name evidence="7" type="ORF">FOZ63_032145</name>
</gene>
<comment type="caution">
    <text evidence="7">The sequence shown here is derived from an EMBL/GenBank/DDBJ whole genome shotgun (WGS) entry which is preliminary data.</text>
</comment>